<dbReference type="InterPro" id="IPR051309">
    <property type="entry name" value="ABCF_ATPase"/>
</dbReference>
<name>A0A4V2M5N1_9ACTN</name>
<dbReference type="GO" id="GO:0005524">
    <property type="term" value="F:ATP binding"/>
    <property type="evidence" value="ECO:0007669"/>
    <property type="project" value="UniProtKB-KW"/>
</dbReference>
<dbReference type="PROSITE" id="PS50893">
    <property type="entry name" value="ABC_TRANSPORTER_2"/>
    <property type="match status" value="2"/>
</dbReference>
<dbReference type="Pfam" id="PF00005">
    <property type="entry name" value="ABC_tran"/>
    <property type="match status" value="2"/>
</dbReference>
<feature type="coiled-coil region" evidence="3">
    <location>
        <begin position="86"/>
        <end position="113"/>
    </location>
</feature>
<feature type="region of interest" description="Disordered" evidence="4">
    <location>
        <begin position="522"/>
        <end position="550"/>
    </location>
</feature>
<feature type="coiled-coil region" evidence="3">
    <location>
        <begin position="241"/>
        <end position="272"/>
    </location>
</feature>
<comment type="caution">
    <text evidence="6">The sequence shown here is derived from an EMBL/GenBank/DDBJ whole genome shotgun (WGS) entry which is preliminary data.</text>
</comment>
<accession>A0A4V2M5N1</accession>
<reference evidence="6 7" key="1">
    <citation type="submission" date="2019-02" db="EMBL/GenBank/DDBJ databases">
        <title>Kribbella capetownensis sp. nov. and Kribbella speibonae sp. nov., isolated from soil.</title>
        <authorList>
            <person name="Curtis S.M."/>
            <person name="Norton I."/>
            <person name="Everest G.J."/>
            <person name="Meyers P.R."/>
        </authorList>
    </citation>
    <scope>NUCLEOTIDE SEQUENCE [LARGE SCALE GENOMIC DNA]</scope>
    <source>
        <strain evidence="6 7">YM55</strain>
    </source>
</reference>
<dbReference type="FunFam" id="3.40.50.300:FF:000011">
    <property type="entry name" value="Putative ABC transporter ATP-binding component"/>
    <property type="match status" value="1"/>
</dbReference>
<feature type="domain" description="ABC transporter" evidence="5">
    <location>
        <begin position="5"/>
        <end position="253"/>
    </location>
</feature>
<feature type="compositionally biased region" description="Basic and acidic residues" evidence="4">
    <location>
        <begin position="285"/>
        <end position="303"/>
    </location>
</feature>
<dbReference type="AlphaFoldDB" id="A0A4V2M5N1"/>
<evidence type="ECO:0000313" key="7">
    <source>
        <dbReference type="Proteomes" id="UP000294225"/>
    </source>
</evidence>
<proteinExistence type="predicted"/>
<sequence>MSAQLSLHDVTKSYDHRLVLDQVTCAFPPGQVSGLIGENGSGKSTLLRILAGLEPATDGTAQAAGSVGFLAQDNPLPLDLDVQALADHALADLRRIEARMRSLEAMLAEGRDDVLGEYGELQTVFEIREGYDADARFARATYGLGLSTLPGDRRLSELSGGELARLHLAAVLASSPEILLLDEPTNHLDVSAATWLEDHLRSRRGTTVVVSHDRAFLERVASTLFEVDGDTHRVTRYGNGFQGYLQEKAAERARLEQARQQWEDEVAEMRVLVRTTADRVAYGRPMKDNNKPAYDRATGRVNEAERSKIRNAKERLRRLEEDPPPVPAKPLRFKASIRTTGASAGLEAVGVAVADRLPPTSLDVPAGGRVLITGPNGVGKSTFLDVLAGALSPDSGYVDRHGRIGYLRQEVTEARPDETLRAALARHPGAAALGLFRQDQLQTRVGELSTGQRRRLALARVLTTPYDVLLLDEPTNHLSLVLVEELEAALDRYAGALIVVSHDRRFASRWRGPVMGLPAWTEERRERSDWSDEGRPGVTAHDPPRRSRGISAVIDLEENAYVSQ</sequence>
<evidence type="ECO:0000259" key="5">
    <source>
        <dbReference type="PROSITE" id="PS50893"/>
    </source>
</evidence>
<dbReference type="Proteomes" id="UP000294225">
    <property type="component" value="Unassembled WGS sequence"/>
</dbReference>
<feature type="compositionally biased region" description="Basic and acidic residues" evidence="4">
    <location>
        <begin position="522"/>
        <end position="535"/>
    </location>
</feature>
<dbReference type="SUPFAM" id="SSF52540">
    <property type="entry name" value="P-loop containing nucleoside triphosphate hydrolases"/>
    <property type="match status" value="2"/>
</dbReference>
<keyword evidence="3" id="KW-0175">Coiled coil</keyword>
<feature type="region of interest" description="Disordered" evidence="4">
    <location>
        <begin position="283"/>
        <end position="303"/>
    </location>
</feature>
<dbReference type="SMART" id="SM00382">
    <property type="entry name" value="AAA"/>
    <property type="match status" value="2"/>
</dbReference>
<keyword evidence="2 6" id="KW-0067">ATP-binding</keyword>
<dbReference type="PANTHER" id="PTHR42855">
    <property type="entry name" value="ABC TRANSPORTER ATP-BINDING SUBUNIT"/>
    <property type="match status" value="1"/>
</dbReference>
<dbReference type="InterPro" id="IPR003439">
    <property type="entry name" value="ABC_transporter-like_ATP-bd"/>
</dbReference>
<dbReference type="PANTHER" id="PTHR42855:SF2">
    <property type="entry name" value="DRUG RESISTANCE ABC TRANSPORTER,ATP-BINDING PROTEIN"/>
    <property type="match status" value="1"/>
</dbReference>
<dbReference type="Gene3D" id="3.40.50.300">
    <property type="entry name" value="P-loop containing nucleotide triphosphate hydrolases"/>
    <property type="match status" value="2"/>
</dbReference>
<dbReference type="CDD" id="cd03221">
    <property type="entry name" value="ABCF_EF-3"/>
    <property type="match status" value="2"/>
</dbReference>
<dbReference type="GO" id="GO:0016887">
    <property type="term" value="F:ATP hydrolysis activity"/>
    <property type="evidence" value="ECO:0007669"/>
    <property type="project" value="InterPro"/>
</dbReference>
<evidence type="ECO:0000256" key="4">
    <source>
        <dbReference type="SAM" id="MobiDB-lite"/>
    </source>
</evidence>
<dbReference type="EMBL" id="SJKC01000001">
    <property type="protein sequence ID" value="TCC40632.1"/>
    <property type="molecule type" value="Genomic_DNA"/>
</dbReference>
<keyword evidence="1" id="KW-0547">Nucleotide-binding</keyword>
<gene>
    <name evidence="6" type="ORF">E0H92_02740</name>
</gene>
<protein>
    <submittedName>
        <fullName evidence="6">ABC-F family ATP-binding cassette domain-containing protein</fullName>
    </submittedName>
</protein>
<organism evidence="6 7">
    <name type="scientific">Kribbella speibonae</name>
    <dbReference type="NCBI Taxonomy" id="1572660"/>
    <lineage>
        <taxon>Bacteria</taxon>
        <taxon>Bacillati</taxon>
        <taxon>Actinomycetota</taxon>
        <taxon>Actinomycetes</taxon>
        <taxon>Propionibacteriales</taxon>
        <taxon>Kribbellaceae</taxon>
        <taxon>Kribbella</taxon>
    </lineage>
</organism>
<evidence type="ECO:0000313" key="6">
    <source>
        <dbReference type="EMBL" id="TCC40632.1"/>
    </source>
</evidence>
<dbReference type="InterPro" id="IPR027417">
    <property type="entry name" value="P-loop_NTPase"/>
</dbReference>
<evidence type="ECO:0000256" key="2">
    <source>
        <dbReference type="ARBA" id="ARBA00022840"/>
    </source>
</evidence>
<feature type="domain" description="ABC transporter" evidence="5">
    <location>
        <begin position="331"/>
        <end position="544"/>
    </location>
</feature>
<evidence type="ECO:0000256" key="3">
    <source>
        <dbReference type="SAM" id="Coils"/>
    </source>
</evidence>
<evidence type="ECO:0000256" key="1">
    <source>
        <dbReference type="ARBA" id="ARBA00022741"/>
    </source>
</evidence>
<dbReference type="InterPro" id="IPR003593">
    <property type="entry name" value="AAA+_ATPase"/>
</dbReference>